<feature type="region of interest" description="Disordered" evidence="8">
    <location>
        <begin position="26"/>
        <end position="52"/>
    </location>
</feature>
<dbReference type="GO" id="GO:0005615">
    <property type="term" value="C:extracellular space"/>
    <property type="evidence" value="ECO:0007669"/>
    <property type="project" value="TreeGrafter"/>
</dbReference>
<evidence type="ECO:0000313" key="10">
    <source>
        <dbReference type="Proteomes" id="UP000504632"/>
    </source>
</evidence>
<accession>A0A6J2WUE7</accession>
<evidence type="ECO:0000256" key="8">
    <source>
        <dbReference type="SAM" id="MobiDB-lite"/>
    </source>
</evidence>
<dbReference type="GeneID" id="115828091"/>
<evidence type="ECO:0000256" key="4">
    <source>
        <dbReference type="ARBA" id="ARBA00022729"/>
    </source>
</evidence>
<dbReference type="GO" id="GO:0030116">
    <property type="term" value="F:glial cell-derived neurotrophic factor receptor binding"/>
    <property type="evidence" value="ECO:0007669"/>
    <property type="project" value="InterPro"/>
</dbReference>
<dbReference type="RefSeq" id="XP_030647861.1">
    <property type="nucleotide sequence ID" value="XM_030792001.1"/>
</dbReference>
<dbReference type="Pfam" id="PF00019">
    <property type="entry name" value="TGF_beta"/>
    <property type="match status" value="1"/>
</dbReference>
<evidence type="ECO:0000313" key="11">
    <source>
        <dbReference type="RefSeq" id="XP_030647861.1"/>
    </source>
</evidence>
<dbReference type="GO" id="GO:0008083">
    <property type="term" value="F:growth factor activity"/>
    <property type="evidence" value="ECO:0007669"/>
    <property type="project" value="UniProtKB-KW"/>
</dbReference>
<dbReference type="Proteomes" id="UP000504632">
    <property type="component" value="Chromosome 14"/>
</dbReference>
<reference evidence="11" key="1">
    <citation type="submission" date="2025-08" db="UniProtKB">
        <authorList>
            <consortium name="RefSeq"/>
        </authorList>
    </citation>
    <scope>IDENTIFICATION</scope>
</reference>
<dbReference type="SUPFAM" id="SSF57501">
    <property type="entry name" value="Cystine-knot cytokines"/>
    <property type="match status" value="1"/>
</dbReference>
<dbReference type="InterPro" id="IPR001839">
    <property type="entry name" value="TGF-b_C"/>
</dbReference>
<dbReference type="PROSITE" id="PS51362">
    <property type="entry name" value="TGF_BETA_2"/>
    <property type="match status" value="1"/>
</dbReference>
<dbReference type="CTD" id="101885082"/>
<keyword evidence="5 7" id="KW-0339">Growth factor</keyword>
<evidence type="ECO:0000256" key="2">
    <source>
        <dbReference type="ARBA" id="ARBA00009832"/>
    </source>
</evidence>
<evidence type="ECO:0000256" key="3">
    <source>
        <dbReference type="ARBA" id="ARBA00022525"/>
    </source>
</evidence>
<comment type="similarity">
    <text evidence="2">Belongs to the TGF-beta family. GDNF subfamily.</text>
</comment>
<feature type="domain" description="TGF-beta family profile" evidence="9">
    <location>
        <begin position="37"/>
        <end position="149"/>
    </location>
</feature>
<evidence type="ECO:0000256" key="5">
    <source>
        <dbReference type="ARBA" id="ARBA00023030"/>
    </source>
</evidence>
<dbReference type="Gene3D" id="2.10.90.10">
    <property type="entry name" value="Cystine-knot cytokines"/>
    <property type="match status" value="1"/>
</dbReference>
<proteinExistence type="inferred from homology"/>
<dbReference type="InterPro" id="IPR029034">
    <property type="entry name" value="Cystine-knot_cytokine"/>
</dbReference>
<comment type="subcellular location">
    <subcellularLocation>
        <location evidence="1">Secreted</location>
    </subcellularLocation>
</comment>
<dbReference type="OrthoDB" id="9950038at2759"/>
<keyword evidence="6" id="KW-1015">Disulfide bond</keyword>
<keyword evidence="4" id="KW-0732">Signal</keyword>
<evidence type="ECO:0000259" key="9">
    <source>
        <dbReference type="PROSITE" id="PS51362"/>
    </source>
</evidence>
<dbReference type="AlphaFoldDB" id="A0A6J2WUE7"/>
<dbReference type="PANTHER" id="PTHR12173:SF1">
    <property type="entry name" value="GLIAL CELL LINE-DERIVED NEUROTROPHIC FACTOR"/>
    <property type="match status" value="1"/>
</dbReference>
<organism evidence="10 11">
    <name type="scientific">Chanos chanos</name>
    <name type="common">Milkfish</name>
    <name type="synonym">Mugil chanos</name>
    <dbReference type="NCBI Taxonomy" id="29144"/>
    <lineage>
        <taxon>Eukaryota</taxon>
        <taxon>Metazoa</taxon>
        <taxon>Chordata</taxon>
        <taxon>Craniata</taxon>
        <taxon>Vertebrata</taxon>
        <taxon>Euteleostomi</taxon>
        <taxon>Actinopterygii</taxon>
        <taxon>Neopterygii</taxon>
        <taxon>Teleostei</taxon>
        <taxon>Ostariophysi</taxon>
        <taxon>Gonorynchiformes</taxon>
        <taxon>Chanidae</taxon>
        <taxon>Chanos</taxon>
    </lineage>
</organism>
<dbReference type="GO" id="GO:0043524">
    <property type="term" value="P:negative regulation of neuron apoptotic process"/>
    <property type="evidence" value="ECO:0007669"/>
    <property type="project" value="TreeGrafter"/>
</dbReference>
<sequence>MALLHPDTSEEVLAFIQATVSRLKRSYQKGQTDANGEVKRERGKERRKSGRGRRGCVLKRIQLNVSDLGLGFRSKEELFFSYCTGACTRSLTNYDKILNSLTRNRSLFPETPPHVCCRPVAYDDDLSFLDDDLIYHTMRMHSARQCGCV</sequence>
<keyword evidence="10" id="KW-1185">Reference proteome</keyword>
<name>A0A6J2WUE7_CHACN</name>
<evidence type="ECO:0000256" key="6">
    <source>
        <dbReference type="ARBA" id="ARBA00023157"/>
    </source>
</evidence>
<gene>
    <name evidence="11" type="primary">gdnfb</name>
</gene>
<evidence type="ECO:0000256" key="7">
    <source>
        <dbReference type="RuleBase" id="RU000354"/>
    </source>
</evidence>
<dbReference type="GO" id="GO:0030971">
    <property type="term" value="F:receptor tyrosine kinase binding"/>
    <property type="evidence" value="ECO:0007669"/>
    <property type="project" value="InterPro"/>
</dbReference>
<protein>
    <submittedName>
        <fullName evidence="11">Glial cell line-derived neurotrophic factor</fullName>
    </submittedName>
</protein>
<dbReference type="InParanoid" id="A0A6J2WUE7"/>
<evidence type="ECO:0000256" key="1">
    <source>
        <dbReference type="ARBA" id="ARBA00004613"/>
    </source>
</evidence>
<dbReference type="PANTHER" id="PTHR12173">
    <property type="entry name" value="GDNF SUBFAMILY OF TGF-BETA FAMILY"/>
    <property type="match status" value="1"/>
</dbReference>
<keyword evidence="3" id="KW-0964">Secreted</keyword>
<dbReference type="GO" id="GO:0007422">
    <property type="term" value="P:peripheral nervous system development"/>
    <property type="evidence" value="ECO:0007669"/>
    <property type="project" value="TreeGrafter"/>
</dbReference>
<dbReference type="InterPro" id="IPR043401">
    <property type="entry name" value="GDNF_fam"/>
</dbReference>
<dbReference type="GO" id="GO:0090190">
    <property type="term" value="P:positive regulation of branching involved in ureteric bud morphogenesis"/>
    <property type="evidence" value="ECO:0007669"/>
    <property type="project" value="TreeGrafter"/>
</dbReference>